<reference evidence="1 2" key="1">
    <citation type="journal article" date="2013" name="Genome Announc.">
        <title>Draft Genome Sequence of the Cellulolytic, Mesophilic, Anaerobic Bacterium Clostridium termitidis Strain CT1112 (DSM 5398).</title>
        <authorList>
            <person name="Lal S."/>
            <person name="Ramachandran U."/>
            <person name="Zhang X."/>
            <person name="Munir R."/>
            <person name="Sparling R."/>
            <person name="Levin D.B."/>
        </authorList>
    </citation>
    <scope>NUCLEOTIDE SEQUENCE [LARGE SCALE GENOMIC DNA]</scope>
    <source>
        <strain evidence="1 2">CT1112</strain>
    </source>
</reference>
<dbReference type="Proteomes" id="UP000014155">
    <property type="component" value="Unassembled WGS sequence"/>
</dbReference>
<proteinExistence type="predicted"/>
<protein>
    <submittedName>
        <fullName evidence="1">Uncharacterized protein</fullName>
    </submittedName>
</protein>
<keyword evidence="2" id="KW-1185">Reference proteome</keyword>
<evidence type="ECO:0000313" key="1">
    <source>
        <dbReference type="EMBL" id="EMS72924.1"/>
    </source>
</evidence>
<dbReference type="AlphaFoldDB" id="S0FUV3"/>
<dbReference type="EMBL" id="AORV01000025">
    <property type="protein sequence ID" value="EMS72924.1"/>
    <property type="molecule type" value="Genomic_DNA"/>
</dbReference>
<dbReference type="PATRIC" id="fig|1195236.3.peg.1482"/>
<name>S0FUV3_RUMCE</name>
<gene>
    <name evidence="1" type="ORF">CTER_1179</name>
</gene>
<dbReference type="STRING" id="1195236.CTER_1179"/>
<evidence type="ECO:0000313" key="2">
    <source>
        <dbReference type="Proteomes" id="UP000014155"/>
    </source>
</evidence>
<sequence length="278" mass="32303">MIEKVFEREGKLTLIKYNNRILPDLKDEQNILNQSILKCKHINYMNFFHKIDSKGILVSNSEIQFMVAMLYCYNDNSLRIQYTPPANLGNIEILTLPTVQALTSIFKDVTVLTDGQGILQFYLTGLLPECEKAFTVLWNNNIIDKSIIDCFKGKNIINVVDPGSSPIIFELVDKNYSFDEMKICSHILSNHFLSFLFTQCIRNDMYLVVPLKGWNINEIDKCEYFNMLTRIFQNVWFCGYGDKWISDNIIVYQPYKHIIAQFSHLDRSGFSSNTLLNE</sequence>
<comment type="caution">
    <text evidence="1">The sequence shown here is derived from an EMBL/GenBank/DDBJ whole genome shotgun (WGS) entry which is preliminary data.</text>
</comment>
<organism evidence="1 2">
    <name type="scientific">Ruminiclostridium cellobioparum subsp. termitidis CT1112</name>
    <dbReference type="NCBI Taxonomy" id="1195236"/>
    <lineage>
        <taxon>Bacteria</taxon>
        <taxon>Bacillati</taxon>
        <taxon>Bacillota</taxon>
        <taxon>Clostridia</taxon>
        <taxon>Eubacteriales</taxon>
        <taxon>Oscillospiraceae</taxon>
        <taxon>Ruminiclostridium</taxon>
    </lineage>
</organism>
<accession>S0FUV3</accession>